<sequence length="254" mass="28987">MKETLLIHVESDDEDEMESLRVEDFYVLSDDMFDSQEANIPSIHITLDEYPALCYYLEAEFLPPAATITSTLVWVRFVEMPIEFFSRETLLCMGNLLGKATKVDEATASILQDRFARVYVEIAWNKPLIPCVRIMGRVQHIEYEGLHIISFNCGQYGHRNVTPSIGTEQNDGIDCYEHGSESYGSYRNHGPVATSLSKSLKGRSTVSISFEKIEMVNFEENSEDVYGEVDDLQNQIRSFRAQNQESFSLARSKH</sequence>
<gene>
    <name evidence="1" type="ORF">M9H77_30115</name>
</gene>
<evidence type="ECO:0000313" key="1">
    <source>
        <dbReference type="EMBL" id="KAI5652928.1"/>
    </source>
</evidence>
<accession>A0ACC0A0L4</accession>
<reference evidence="2" key="1">
    <citation type="journal article" date="2023" name="Nat. Plants">
        <title>Single-cell RNA sequencing provides a high-resolution roadmap for understanding the multicellular compartmentation of specialized metabolism.</title>
        <authorList>
            <person name="Sun S."/>
            <person name="Shen X."/>
            <person name="Li Y."/>
            <person name="Li Y."/>
            <person name="Wang S."/>
            <person name="Li R."/>
            <person name="Zhang H."/>
            <person name="Shen G."/>
            <person name="Guo B."/>
            <person name="Wei J."/>
            <person name="Xu J."/>
            <person name="St-Pierre B."/>
            <person name="Chen S."/>
            <person name="Sun C."/>
        </authorList>
    </citation>
    <scope>NUCLEOTIDE SEQUENCE [LARGE SCALE GENOMIC DNA]</scope>
</reference>
<dbReference type="Proteomes" id="UP001060085">
    <property type="component" value="Linkage Group LG07"/>
</dbReference>
<name>A0ACC0A0L4_CATRO</name>
<organism evidence="1 2">
    <name type="scientific">Catharanthus roseus</name>
    <name type="common">Madagascar periwinkle</name>
    <name type="synonym">Vinca rosea</name>
    <dbReference type="NCBI Taxonomy" id="4058"/>
    <lineage>
        <taxon>Eukaryota</taxon>
        <taxon>Viridiplantae</taxon>
        <taxon>Streptophyta</taxon>
        <taxon>Embryophyta</taxon>
        <taxon>Tracheophyta</taxon>
        <taxon>Spermatophyta</taxon>
        <taxon>Magnoliopsida</taxon>
        <taxon>eudicotyledons</taxon>
        <taxon>Gunneridae</taxon>
        <taxon>Pentapetalae</taxon>
        <taxon>asterids</taxon>
        <taxon>lamiids</taxon>
        <taxon>Gentianales</taxon>
        <taxon>Apocynaceae</taxon>
        <taxon>Rauvolfioideae</taxon>
        <taxon>Vinceae</taxon>
        <taxon>Catharanthinae</taxon>
        <taxon>Catharanthus</taxon>
    </lineage>
</organism>
<proteinExistence type="predicted"/>
<dbReference type="EMBL" id="CM044707">
    <property type="protein sequence ID" value="KAI5652928.1"/>
    <property type="molecule type" value="Genomic_DNA"/>
</dbReference>
<keyword evidence="2" id="KW-1185">Reference proteome</keyword>
<evidence type="ECO:0000313" key="2">
    <source>
        <dbReference type="Proteomes" id="UP001060085"/>
    </source>
</evidence>
<protein>
    <submittedName>
        <fullName evidence="1">Uncharacterized protein</fullName>
    </submittedName>
</protein>
<comment type="caution">
    <text evidence="1">The sequence shown here is derived from an EMBL/GenBank/DDBJ whole genome shotgun (WGS) entry which is preliminary data.</text>
</comment>